<dbReference type="Gene3D" id="1.20.1270.240">
    <property type="match status" value="1"/>
</dbReference>
<dbReference type="InterPro" id="IPR011009">
    <property type="entry name" value="Kinase-like_dom_sf"/>
</dbReference>
<keyword evidence="1" id="KW-0418">Kinase</keyword>
<dbReference type="SUPFAM" id="SSF56112">
    <property type="entry name" value="Protein kinase-like (PK-like)"/>
    <property type="match status" value="1"/>
</dbReference>
<dbReference type="RefSeq" id="WP_378035597.1">
    <property type="nucleotide sequence ID" value="NZ_JBHSIV010000007.1"/>
</dbReference>
<evidence type="ECO:0000313" key="2">
    <source>
        <dbReference type="Proteomes" id="UP001595947"/>
    </source>
</evidence>
<organism evidence="1 2">
    <name type="scientific">Actinomycetospora atypica</name>
    <dbReference type="NCBI Taxonomy" id="1290095"/>
    <lineage>
        <taxon>Bacteria</taxon>
        <taxon>Bacillati</taxon>
        <taxon>Actinomycetota</taxon>
        <taxon>Actinomycetes</taxon>
        <taxon>Pseudonocardiales</taxon>
        <taxon>Pseudonocardiaceae</taxon>
        <taxon>Actinomycetospora</taxon>
    </lineage>
</organism>
<dbReference type="Proteomes" id="UP001595947">
    <property type="component" value="Unassembled WGS sequence"/>
</dbReference>
<dbReference type="Gene3D" id="1.10.510.10">
    <property type="entry name" value="Transferase(Phosphotransferase) domain 1"/>
    <property type="match status" value="1"/>
</dbReference>
<keyword evidence="2" id="KW-1185">Reference proteome</keyword>
<name>A0ABV9YHE0_9PSEU</name>
<dbReference type="GO" id="GO:0016301">
    <property type="term" value="F:kinase activity"/>
    <property type="evidence" value="ECO:0007669"/>
    <property type="project" value="UniProtKB-KW"/>
</dbReference>
<dbReference type="EMBL" id="JBHSIV010000007">
    <property type="protein sequence ID" value="MFC5062243.1"/>
    <property type="molecule type" value="Genomic_DNA"/>
</dbReference>
<evidence type="ECO:0000313" key="1">
    <source>
        <dbReference type="EMBL" id="MFC5062243.1"/>
    </source>
</evidence>
<sequence length="291" mass="30131">MKDGRGAQRSRTIEPVERLTGHAVVGTRSLGSVTRCSLDDGREVVAKSGDTQRSGAGPSTRVAAEAAGLRWLAAAEAVAVPAVLGADDGWLVTEAVASGSSSREAAEGFGRSLAAMHAAGAPAFGSPPPGGPADAWIGDAPMRNEAHDGPWLDWYVEQRVLPYARLAVDRGAMSGDQAARIESAVGRLDPGPDEPPARLHGDLWSGNVLWGPEGAVVIDPAAHGGHRETDLAMLAVFGLPHLETVLAAYDEAVPLAAGWRDRVGLHQLFPLLVHAALFGGGYADAAVRTVT</sequence>
<accession>A0ABV9YHE0</accession>
<gene>
    <name evidence="1" type="ORF">ACFPBZ_08500</name>
</gene>
<reference evidence="2" key="1">
    <citation type="journal article" date="2019" name="Int. J. Syst. Evol. Microbiol.">
        <title>The Global Catalogue of Microorganisms (GCM) 10K type strain sequencing project: providing services to taxonomists for standard genome sequencing and annotation.</title>
        <authorList>
            <consortium name="The Broad Institute Genomics Platform"/>
            <consortium name="The Broad Institute Genome Sequencing Center for Infectious Disease"/>
            <person name="Wu L."/>
            <person name="Ma J."/>
        </authorList>
    </citation>
    <scope>NUCLEOTIDE SEQUENCE [LARGE SCALE GENOMIC DNA]</scope>
    <source>
        <strain evidence="2">CGMCC 4.7093</strain>
    </source>
</reference>
<dbReference type="Pfam" id="PF03881">
    <property type="entry name" value="Fructosamin_kin"/>
    <property type="match status" value="1"/>
</dbReference>
<dbReference type="PANTHER" id="PTHR12149">
    <property type="entry name" value="FRUCTOSAMINE 3 KINASE-RELATED PROTEIN"/>
    <property type="match status" value="1"/>
</dbReference>
<dbReference type="PANTHER" id="PTHR12149:SF8">
    <property type="entry name" value="PROTEIN-RIBULOSAMINE 3-KINASE"/>
    <property type="match status" value="1"/>
</dbReference>
<proteinExistence type="predicted"/>
<dbReference type="Gene3D" id="3.30.200.20">
    <property type="entry name" value="Phosphorylase Kinase, domain 1"/>
    <property type="match status" value="1"/>
</dbReference>
<dbReference type="InterPro" id="IPR016477">
    <property type="entry name" value="Fructo-/Ketosamine-3-kinase"/>
</dbReference>
<protein>
    <submittedName>
        <fullName evidence="1">Fructosamine kinase family protein</fullName>
    </submittedName>
</protein>
<comment type="caution">
    <text evidence="1">The sequence shown here is derived from an EMBL/GenBank/DDBJ whole genome shotgun (WGS) entry which is preliminary data.</text>
</comment>
<keyword evidence="1" id="KW-0808">Transferase</keyword>